<keyword evidence="4 7" id="KW-0067">ATP-binding</keyword>
<keyword evidence="5" id="KW-0029">Amino-acid transport</keyword>
<evidence type="ECO:0000256" key="2">
    <source>
        <dbReference type="ARBA" id="ARBA00022448"/>
    </source>
</evidence>
<comment type="caution">
    <text evidence="7">The sequence shown here is derived from an EMBL/GenBank/DDBJ whole genome shotgun (WGS) entry which is preliminary data.</text>
</comment>
<dbReference type="SMART" id="SM00382">
    <property type="entry name" value="AAA"/>
    <property type="match status" value="1"/>
</dbReference>
<evidence type="ECO:0000256" key="4">
    <source>
        <dbReference type="ARBA" id="ARBA00022840"/>
    </source>
</evidence>
<organism evidence="7 8">
    <name type="scientific">Actinacidiphila acididurans</name>
    <dbReference type="NCBI Taxonomy" id="2784346"/>
    <lineage>
        <taxon>Bacteria</taxon>
        <taxon>Bacillati</taxon>
        <taxon>Actinomycetota</taxon>
        <taxon>Actinomycetes</taxon>
        <taxon>Kitasatosporales</taxon>
        <taxon>Streptomycetaceae</taxon>
        <taxon>Actinacidiphila</taxon>
    </lineage>
</organism>
<dbReference type="SUPFAM" id="SSF52540">
    <property type="entry name" value="P-loop containing nucleoside triphosphate hydrolases"/>
    <property type="match status" value="1"/>
</dbReference>
<keyword evidence="3" id="KW-0547">Nucleotide-binding</keyword>
<dbReference type="Gene3D" id="3.40.50.300">
    <property type="entry name" value="P-loop containing nucleotide triphosphate hydrolases"/>
    <property type="match status" value="1"/>
</dbReference>
<keyword evidence="2" id="KW-0813">Transport</keyword>
<dbReference type="InterPro" id="IPR003439">
    <property type="entry name" value="ABC_transporter-like_ATP-bd"/>
</dbReference>
<name>A0ABS2U3L9_9ACTN</name>
<dbReference type="GO" id="GO:0005524">
    <property type="term" value="F:ATP binding"/>
    <property type="evidence" value="ECO:0007669"/>
    <property type="project" value="UniProtKB-KW"/>
</dbReference>
<accession>A0ABS2U3L9</accession>
<gene>
    <name evidence="7" type="ORF">ITX44_32150</name>
</gene>
<proteinExistence type="inferred from homology"/>
<evidence type="ECO:0000313" key="7">
    <source>
        <dbReference type="EMBL" id="MBM9509120.1"/>
    </source>
</evidence>
<feature type="domain" description="ABC transporter" evidence="6">
    <location>
        <begin position="20"/>
        <end position="243"/>
    </location>
</feature>
<dbReference type="InterPro" id="IPR027417">
    <property type="entry name" value="P-loop_NTPase"/>
</dbReference>
<dbReference type="PROSITE" id="PS50893">
    <property type="entry name" value="ABC_TRANSPORTER_2"/>
    <property type="match status" value="1"/>
</dbReference>
<dbReference type="RefSeq" id="WP_205361791.1">
    <property type="nucleotide sequence ID" value="NZ_JADKYB010000022.1"/>
</dbReference>
<evidence type="ECO:0000313" key="8">
    <source>
        <dbReference type="Proteomes" id="UP000749040"/>
    </source>
</evidence>
<dbReference type="EMBL" id="JADKYB010000022">
    <property type="protein sequence ID" value="MBM9509120.1"/>
    <property type="molecule type" value="Genomic_DNA"/>
</dbReference>
<dbReference type="InterPro" id="IPR003593">
    <property type="entry name" value="AAA+_ATPase"/>
</dbReference>
<dbReference type="Proteomes" id="UP000749040">
    <property type="component" value="Unassembled WGS sequence"/>
</dbReference>
<evidence type="ECO:0000256" key="3">
    <source>
        <dbReference type="ARBA" id="ARBA00022741"/>
    </source>
</evidence>
<dbReference type="PANTHER" id="PTHR43820">
    <property type="entry name" value="HIGH-AFFINITY BRANCHED-CHAIN AMINO ACID TRANSPORT ATP-BINDING PROTEIN LIVF"/>
    <property type="match status" value="1"/>
</dbReference>
<sequence length="243" mass="25606">MSTVKDVKEQPTAGRTTAGLRIEDLHVRFSGARVIDGLSLTVAPGEIVGLAGRNGAGKTTTLRAVSGLAARSGGTVELDGVRLPSRPEAVARAGVAHVPEGRGIFADLTVEENIRLGLVRKVPAEQTLRGALEEAFPAVVRLRGQKAGRLSGGEQQMVALFRGLIGAPKVLLVDEMSLGLSPRALLTAIEALAALGRAHDIGVLVVDQNSRMLHEHCDRVYLLGGGRVRLWDDAGDIASAYFE</sequence>
<reference evidence="7 8" key="1">
    <citation type="submission" date="2021-01" db="EMBL/GenBank/DDBJ databases">
        <title>Streptomyces acididurans sp. nov., isolated from a peat swamp forest soil.</title>
        <authorList>
            <person name="Chantavorakit T."/>
            <person name="Duangmal K."/>
        </authorList>
    </citation>
    <scope>NUCLEOTIDE SEQUENCE [LARGE SCALE GENOMIC DNA]</scope>
    <source>
        <strain evidence="7 8">KK5PA1</strain>
    </source>
</reference>
<dbReference type="Pfam" id="PF00005">
    <property type="entry name" value="ABC_tran"/>
    <property type="match status" value="1"/>
</dbReference>
<evidence type="ECO:0000259" key="6">
    <source>
        <dbReference type="PROSITE" id="PS50893"/>
    </source>
</evidence>
<comment type="similarity">
    <text evidence="1">Belongs to the ABC transporter superfamily.</text>
</comment>
<dbReference type="InterPro" id="IPR052156">
    <property type="entry name" value="BCAA_Transport_ATP-bd_LivF"/>
</dbReference>
<evidence type="ECO:0000256" key="1">
    <source>
        <dbReference type="ARBA" id="ARBA00005417"/>
    </source>
</evidence>
<protein>
    <submittedName>
        <fullName evidence="7">ATP-binding cassette domain-containing protein</fullName>
    </submittedName>
</protein>
<keyword evidence="8" id="KW-1185">Reference proteome</keyword>
<dbReference type="PANTHER" id="PTHR43820:SF4">
    <property type="entry name" value="HIGH-AFFINITY BRANCHED-CHAIN AMINO ACID TRANSPORT ATP-BINDING PROTEIN LIVF"/>
    <property type="match status" value="1"/>
</dbReference>
<evidence type="ECO:0000256" key="5">
    <source>
        <dbReference type="ARBA" id="ARBA00022970"/>
    </source>
</evidence>